<evidence type="ECO:0000256" key="1">
    <source>
        <dbReference type="SAM" id="Phobius"/>
    </source>
</evidence>
<evidence type="ECO:0000313" key="2">
    <source>
        <dbReference type="EMBL" id="OGC92759.1"/>
    </source>
</evidence>
<dbReference type="InterPro" id="IPR027304">
    <property type="entry name" value="Trigger_fact/SurA_dom_sf"/>
</dbReference>
<dbReference type="PANTHER" id="PTHR47245">
    <property type="entry name" value="PEPTIDYLPROLYL ISOMERASE"/>
    <property type="match status" value="1"/>
</dbReference>
<dbReference type="Gene3D" id="1.10.4030.10">
    <property type="entry name" value="Porin chaperone SurA, peptide-binding domain"/>
    <property type="match status" value="1"/>
</dbReference>
<comment type="caution">
    <text evidence="2">The sequence shown here is derived from an EMBL/GenBank/DDBJ whole genome shotgun (WGS) entry which is preliminary data.</text>
</comment>
<accession>A0A1F4YFK4</accession>
<gene>
    <name evidence="2" type="ORF">A2876_00165</name>
</gene>
<evidence type="ECO:0000313" key="3">
    <source>
        <dbReference type="Proteomes" id="UP000178176"/>
    </source>
</evidence>
<name>A0A1F4YFK4_9BACT</name>
<keyword evidence="1" id="KW-1133">Transmembrane helix</keyword>
<dbReference type="Proteomes" id="UP000178176">
    <property type="component" value="Unassembled WGS sequence"/>
</dbReference>
<dbReference type="PANTHER" id="PTHR47245:SF2">
    <property type="entry name" value="PEPTIDYL-PROLYL CIS-TRANS ISOMERASE HP_0175-RELATED"/>
    <property type="match status" value="1"/>
</dbReference>
<dbReference type="Pfam" id="PF13624">
    <property type="entry name" value="SurA_N_3"/>
    <property type="match status" value="1"/>
</dbReference>
<feature type="transmembrane region" description="Helical" evidence="1">
    <location>
        <begin position="34"/>
        <end position="53"/>
    </location>
</feature>
<dbReference type="SUPFAM" id="SSF109998">
    <property type="entry name" value="Triger factor/SurA peptide-binding domain-like"/>
    <property type="match status" value="1"/>
</dbReference>
<dbReference type="InterPro" id="IPR050245">
    <property type="entry name" value="PrsA_foldase"/>
</dbReference>
<protein>
    <recommendedName>
        <fullName evidence="4">PpiC domain-containing protein</fullName>
    </recommendedName>
</protein>
<reference evidence="2 3" key="1">
    <citation type="journal article" date="2016" name="Nat. Commun.">
        <title>Thousands of microbial genomes shed light on interconnected biogeochemical processes in an aquifer system.</title>
        <authorList>
            <person name="Anantharaman K."/>
            <person name="Brown C.T."/>
            <person name="Hug L.A."/>
            <person name="Sharon I."/>
            <person name="Castelle C.J."/>
            <person name="Probst A.J."/>
            <person name="Thomas B.C."/>
            <person name="Singh A."/>
            <person name="Wilkins M.J."/>
            <person name="Karaoz U."/>
            <person name="Brodie E.L."/>
            <person name="Williams K.H."/>
            <person name="Hubbard S.S."/>
            <person name="Banfield J.F."/>
        </authorList>
    </citation>
    <scope>NUCLEOTIDE SEQUENCE [LARGE SCALE GENOMIC DNA]</scope>
</reference>
<keyword evidence="1" id="KW-0472">Membrane</keyword>
<dbReference type="EMBL" id="MEXH01000008">
    <property type="protein sequence ID" value="OGC92759.1"/>
    <property type="molecule type" value="Genomic_DNA"/>
</dbReference>
<sequence>MAARKRIEVTNEEMTGAAEPALVESVGDDKKKKWGWFAAGAAAMLAVMGMYWYKTDSWPVAAMVNYRPIYRFEVDRLVFKSQGPGAIDGLITQDLLAAEIEKRGVTVADSDLEAKIEEVKKSLDGQDLEKLLADRGMTLDGFKGQVKLQLSLEKALASETEVASEEAQKYVKDNDSFFPKEYSQEKKIEEAKAALREEKFQTAIQSLITSLRDKATIWRFYATSASGTGQ</sequence>
<proteinExistence type="predicted"/>
<keyword evidence="1" id="KW-0812">Transmembrane</keyword>
<organism evidence="2 3">
    <name type="scientific">Candidatus Amesbacteria bacterium RIFCSPHIGHO2_01_FULL_48_32b</name>
    <dbReference type="NCBI Taxonomy" id="1797253"/>
    <lineage>
        <taxon>Bacteria</taxon>
        <taxon>Candidatus Amesiibacteriota</taxon>
    </lineage>
</organism>
<dbReference type="AlphaFoldDB" id="A0A1F4YFK4"/>
<evidence type="ECO:0008006" key="4">
    <source>
        <dbReference type="Google" id="ProtNLM"/>
    </source>
</evidence>